<dbReference type="PROSITE" id="PS51733">
    <property type="entry name" value="BPL_LPL_CATALYTIC"/>
    <property type="match status" value="1"/>
</dbReference>
<evidence type="ECO:0000256" key="3">
    <source>
        <dbReference type="ARBA" id="ARBA00023315"/>
    </source>
</evidence>
<dbReference type="InterPro" id="IPR004143">
    <property type="entry name" value="BPL_LPL_catalytic"/>
</dbReference>
<name>A0A2A9CT65_9ACTN</name>
<evidence type="ECO:0000256" key="8">
    <source>
        <dbReference type="PIRSR" id="PIRSR016262-2"/>
    </source>
</evidence>
<dbReference type="Proteomes" id="UP000226079">
    <property type="component" value="Unassembled WGS sequence"/>
</dbReference>
<evidence type="ECO:0000256" key="1">
    <source>
        <dbReference type="ARBA" id="ARBA00004821"/>
    </source>
</evidence>
<feature type="active site" description="Acyl-thioester intermediate" evidence="5 7">
    <location>
        <position position="185"/>
    </location>
</feature>
<comment type="miscellaneous">
    <text evidence="5">In the reaction, the free carboxyl group of octanoic acid is attached via an amide linkage to the epsilon-amino group of a specific lysine residue of lipoyl domains of lipoate-dependent enzymes.</text>
</comment>
<comment type="catalytic activity">
    <reaction evidence="5 6">
        <text>octanoyl-[ACP] + L-lysyl-[protein] = N(6)-octanoyl-L-lysyl-[protein] + holo-[ACP] + H(+)</text>
        <dbReference type="Rhea" id="RHEA:17665"/>
        <dbReference type="Rhea" id="RHEA-COMP:9636"/>
        <dbReference type="Rhea" id="RHEA-COMP:9685"/>
        <dbReference type="Rhea" id="RHEA-COMP:9752"/>
        <dbReference type="Rhea" id="RHEA-COMP:9928"/>
        <dbReference type="ChEBI" id="CHEBI:15378"/>
        <dbReference type="ChEBI" id="CHEBI:29969"/>
        <dbReference type="ChEBI" id="CHEBI:64479"/>
        <dbReference type="ChEBI" id="CHEBI:78463"/>
        <dbReference type="ChEBI" id="CHEBI:78809"/>
        <dbReference type="EC" id="2.3.1.181"/>
    </reaction>
</comment>
<evidence type="ECO:0000256" key="5">
    <source>
        <dbReference type="HAMAP-Rule" id="MF_00013"/>
    </source>
</evidence>
<feature type="binding site" evidence="5 8">
    <location>
        <begin position="82"/>
        <end position="89"/>
    </location>
    <ligand>
        <name>substrate</name>
    </ligand>
</feature>
<dbReference type="RefSeq" id="WP_211283354.1">
    <property type="nucleotide sequence ID" value="NZ_PDJC01000001.1"/>
</dbReference>
<evidence type="ECO:0000256" key="7">
    <source>
        <dbReference type="PIRSR" id="PIRSR016262-1"/>
    </source>
</evidence>
<keyword evidence="12" id="KW-1185">Reference proteome</keyword>
<dbReference type="InterPro" id="IPR020605">
    <property type="entry name" value="Octanoyltransferase_CS"/>
</dbReference>
<evidence type="ECO:0000256" key="9">
    <source>
        <dbReference type="PIRSR" id="PIRSR016262-3"/>
    </source>
</evidence>
<dbReference type="GO" id="GO:0009249">
    <property type="term" value="P:protein lipoylation"/>
    <property type="evidence" value="ECO:0007669"/>
    <property type="project" value="InterPro"/>
</dbReference>
<dbReference type="InterPro" id="IPR045864">
    <property type="entry name" value="aa-tRNA-synth_II/BPL/LPL"/>
</dbReference>
<dbReference type="SUPFAM" id="SSF55681">
    <property type="entry name" value="Class II aaRS and biotin synthetases"/>
    <property type="match status" value="1"/>
</dbReference>
<dbReference type="HAMAP" id="MF_00013">
    <property type="entry name" value="LipB"/>
    <property type="match status" value="1"/>
</dbReference>
<comment type="pathway">
    <text evidence="1 5 6">Protein modification; protein lipoylation via endogenous pathway; protein N(6)-(lipoyl)lysine from octanoyl-[acyl-carrier-protein]: step 1/2.</text>
</comment>
<dbReference type="UniPathway" id="UPA00538">
    <property type="reaction ID" value="UER00592"/>
</dbReference>
<dbReference type="AlphaFoldDB" id="A0A2A9CT65"/>
<dbReference type="PROSITE" id="PS01313">
    <property type="entry name" value="LIPB"/>
    <property type="match status" value="1"/>
</dbReference>
<keyword evidence="3 5" id="KW-0012">Acyltransferase</keyword>
<accession>A0A2A9CT65</accession>
<dbReference type="PIRSF" id="PIRSF016262">
    <property type="entry name" value="LPLase"/>
    <property type="match status" value="1"/>
</dbReference>
<dbReference type="GO" id="GO:0033819">
    <property type="term" value="F:lipoyl(octanoyl) transferase activity"/>
    <property type="evidence" value="ECO:0007669"/>
    <property type="project" value="UniProtKB-EC"/>
</dbReference>
<evidence type="ECO:0000313" key="12">
    <source>
        <dbReference type="Proteomes" id="UP000226079"/>
    </source>
</evidence>
<feature type="domain" description="BPL/LPL catalytic" evidence="10">
    <location>
        <begin position="44"/>
        <end position="224"/>
    </location>
</feature>
<comment type="subcellular location">
    <subcellularLocation>
        <location evidence="5">Cytoplasm</location>
    </subcellularLocation>
</comment>
<comment type="function">
    <text evidence="4 5 6">Catalyzes the transfer of endogenously produced octanoic acid from octanoyl-acyl-carrier-protein onto the lipoyl domains of lipoate-dependent enzymes. Lipoyl-ACP can also act as a substrate although octanoyl-ACP is likely to be the physiological substrate.</text>
</comment>
<keyword evidence="5" id="KW-0963">Cytoplasm</keyword>
<comment type="similarity">
    <text evidence="5 6">Belongs to the LipB family.</text>
</comment>
<proteinExistence type="inferred from homology"/>
<dbReference type="InterPro" id="IPR000544">
    <property type="entry name" value="Octanoyltransferase"/>
</dbReference>
<reference evidence="11 12" key="1">
    <citation type="submission" date="2017-10" db="EMBL/GenBank/DDBJ databases">
        <title>Sequencing the genomes of 1000 actinobacteria strains.</title>
        <authorList>
            <person name="Klenk H.-P."/>
        </authorList>
    </citation>
    <scope>NUCLEOTIDE SEQUENCE [LARGE SCALE GENOMIC DNA]</scope>
    <source>
        <strain evidence="11 12">DSM 15597</strain>
    </source>
</reference>
<feature type="binding site" evidence="5 8">
    <location>
        <begin position="154"/>
        <end position="156"/>
    </location>
    <ligand>
        <name>substrate</name>
    </ligand>
</feature>
<dbReference type="NCBIfam" id="TIGR00214">
    <property type="entry name" value="lipB"/>
    <property type="match status" value="1"/>
</dbReference>
<dbReference type="PANTHER" id="PTHR10993:SF7">
    <property type="entry name" value="LIPOYLTRANSFERASE 2, MITOCHONDRIAL-RELATED"/>
    <property type="match status" value="1"/>
</dbReference>
<dbReference type="EC" id="2.3.1.181" evidence="5 6"/>
<dbReference type="GO" id="GO:0005737">
    <property type="term" value="C:cytoplasm"/>
    <property type="evidence" value="ECO:0007669"/>
    <property type="project" value="UniProtKB-SubCell"/>
</dbReference>
<evidence type="ECO:0000313" key="11">
    <source>
        <dbReference type="EMBL" id="PFG17624.1"/>
    </source>
</evidence>
<organism evidence="11 12">
    <name type="scientific">Propionicimonas paludicola</name>
    <dbReference type="NCBI Taxonomy" id="185243"/>
    <lineage>
        <taxon>Bacteria</taxon>
        <taxon>Bacillati</taxon>
        <taxon>Actinomycetota</taxon>
        <taxon>Actinomycetes</taxon>
        <taxon>Propionibacteriales</taxon>
        <taxon>Nocardioidaceae</taxon>
        <taxon>Propionicimonas</taxon>
    </lineage>
</organism>
<feature type="binding site" evidence="5 8">
    <location>
        <begin position="167"/>
        <end position="169"/>
    </location>
    <ligand>
        <name>substrate</name>
    </ligand>
</feature>
<evidence type="ECO:0000256" key="4">
    <source>
        <dbReference type="ARBA" id="ARBA00024732"/>
    </source>
</evidence>
<evidence type="ECO:0000256" key="6">
    <source>
        <dbReference type="PIRNR" id="PIRNR016262"/>
    </source>
</evidence>
<keyword evidence="2 5" id="KW-0808">Transferase</keyword>
<feature type="site" description="Lowers pKa of active site Cys" evidence="5 9">
    <location>
        <position position="151"/>
    </location>
</feature>
<dbReference type="NCBIfam" id="NF010925">
    <property type="entry name" value="PRK14345.1"/>
    <property type="match status" value="1"/>
</dbReference>
<evidence type="ECO:0000259" key="10">
    <source>
        <dbReference type="PROSITE" id="PS51733"/>
    </source>
</evidence>
<dbReference type="PANTHER" id="PTHR10993">
    <property type="entry name" value="OCTANOYLTRANSFERASE"/>
    <property type="match status" value="1"/>
</dbReference>
<dbReference type="Pfam" id="PF21948">
    <property type="entry name" value="LplA-B_cat"/>
    <property type="match status" value="1"/>
</dbReference>
<gene>
    <name evidence="5" type="primary">lipB</name>
    <name evidence="11" type="ORF">ATK74_2197</name>
</gene>
<comment type="caution">
    <text evidence="11">The sequence shown here is derived from an EMBL/GenBank/DDBJ whole genome shotgun (WGS) entry which is preliminary data.</text>
</comment>
<dbReference type="EMBL" id="PDJC01000001">
    <property type="protein sequence ID" value="PFG17624.1"/>
    <property type="molecule type" value="Genomic_DNA"/>
</dbReference>
<sequence length="245" mass="26453">MSLPAQPLPEPIEFDYLGLTEGRLVGYRDGWARQREVHAQVADRTLPGQVLFVEHDHVFTAGHRTQPHERPVDGTEVVEVDRGGKITYHGPGQLVGYPIVPLPDGVGVVDYVRRVEEALIRLLADYGLTTGRIEGRTGVWLAADGTRPERKIAAIGVRVSRRTTLHGFALNVDPDLSWFGRIVPCGIDDAGVTSLAAELGAAPSLTDVAAAAEPYLSDLLSFTGYTPSAPLLSRPQTAVSYGLQL</sequence>
<dbReference type="Gene3D" id="3.30.930.10">
    <property type="entry name" value="Bira Bifunctional Protein, Domain 2"/>
    <property type="match status" value="1"/>
</dbReference>
<dbReference type="CDD" id="cd16444">
    <property type="entry name" value="LipB"/>
    <property type="match status" value="1"/>
</dbReference>
<evidence type="ECO:0000256" key="2">
    <source>
        <dbReference type="ARBA" id="ARBA00022679"/>
    </source>
</evidence>
<protein>
    <recommendedName>
        <fullName evidence="5 6">Octanoyltransferase</fullName>
        <ecNumber evidence="5 6">2.3.1.181</ecNumber>
    </recommendedName>
    <alternativeName>
        <fullName evidence="5">Lipoate-protein ligase B</fullName>
    </alternativeName>
    <alternativeName>
        <fullName evidence="5">Lipoyl/octanoyl transferase</fullName>
    </alternativeName>
    <alternativeName>
        <fullName evidence="5">Octanoyl-[acyl-carrier-protein]-protein N-octanoyltransferase</fullName>
    </alternativeName>
</protein>